<dbReference type="STRING" id="13333.W1PEX9"/>
<dbReference type="Proteomes" id="UP000017836">
    <property type="component" value="Unassembled WGS sequence"/>
</dbReference>
<evidence type="ECO:0000313" key="5">
    <source>
        <dbReference type="EMBL" id="ERN06259.1"/>
    </source>
</evidence>
<keyword evidence="6" id="KW-1185">Reference proteome</keyword>
<evidence type="ECO:0000259" key="4">
    <source>
        <dbReference type="PROSITE" id="PS51391"/>
    </source>
</evidence>
<dbReference type="PROSITE" id="PS51391">
    <property type="entry name" value="CID"/>
    <property type="match status" value="1"/>
</dbReference>
<reference evidence="6" key="1">
    <citation type="journal article" date="2013" name="Science">
        <title>The Amborella genome and the evolution of flowering plants.</title>
        <authorList>
            <consortium name="Amborella Genome Project"/>
        </authorList>
    </citation>
    <scope>NUCLEOTIDE SEQUENCE [LARGE SCALE GENOMIC DNA]</scope>
</reference>
<protein>
    <recommendedName>
        <fullName evidence="4">CID domain-containing protein</fullName>
    </recommendedName>
</protein>
<name>W1PEX9_AMBTC</name>
<feature type="coiled-coil region" evidence="2">
    <location>
        <begin position="170"/>
        <end position="197"/>
    </location>
</feature>
<evidence type="ECO:0000256" key="2">
    <source>
        <dbReference type="SAM" id="Coils"/>
    </source>
</evidence>
<keyword evidence="1" id="KW-0507">mRNA processing</keyword>
<sequence length="448" mass="47946">MQMKLLENSRRKGAEFVGEFWKVLPDALNDVLENGDDFSRKAAQRLIDIWEERKVFGSRGQTLKEELVGRNLENNSKNGKGFNMKIKFAVGDTLEKIVSGYEGVYDGHVEEESVLTRCRNAISCVEKAEKDVGGHLPGSEFVEELQQQHGILRECIEQLAVAESSRAALVSSLREALQEQEFKLTEVRNQLQVAQSRFNHAGQLLGNGNNSPHLQEPPSGLIDKEQPGGPMVTKAPPQPGPSFPSENPNHIDEDHRKTAAAVAAKLAASTSSAQMLTYVLSSLASEGVITNPLAEAPSCSNDYPPDKRPKLDGGSGTTTTTTSSFIHPPPPPYIHPDALQNSAGPPLSSSSQVGPTMNPGPPPLPPPPLGAHQFVQVPGPMTGVSYSYGTGAPLGPPPLPGGYPLPISGLPPYPAPPPNTYQSFQGTEGGGFYVQPSQLPAVPPISRQ</sequence>
<feature type="region of interest" description="Disordered" evidence="3">
    <location>
        <begin position="202"/>
        <end position="252"/>
    </location>
</feature>
<dbReference type="GO" id="GO:0005634">
    <property type="term" value="C:nucleus"/>
    <property type="evidence" value="ECO:0007669"/>
    <property type="project" value="UniProtKB-ARBA"/>
</dbReference>
<proteinExistence type="predicted"/>
<accession>W1PEX9</accession>
<dbReference type="EMBL" id="KI393908">
    <property type="protein sequence ID" value="ERN06259.1"/>
    <property type="molecule type" value="Genomic_DNA"/>
</dbReference>
<evidence type="ECO:0000313" key="6">
    <source>
        <dbReference type="Proteomes" id="UP000017836"/>
    </source>
</evidence>
<keyword evidence="2" id="KW-0175">Coiled coil</keyword>
<dbReference type="InterPro" id="IPR006569">
    <property type="entry name" value="CID_dom"/>
</dbReference>
<feature type="compositionally biased region" description="Pro residues" evidence="3">
    <location>
        <begin position="358"/>
        <end position="369"/>
    </location>
</feature>
<dbReference type="GO" id="GO:0000993">
    <property type="term" value="F:RNA polymerase II complex binding"/>
    <property type="evidence" value="ECO:0000318"/>
    <property type="project" value="GO_Central"/>
</dbReference>
<feature type="compositionally biased region" description="Pro residues" evidence="3">
    <location>
        <begin position="394"/>
        <end position="419"/>
    </location>
</feature>
<evidence type="ECO:0000256" key="3">
    <source>
        <dbReference type="SAM" id="MobiDB-lite"/>
    </source>
</evidence>
<feature type="region of interest" description="Disordered" evidence="3">
    <location>
        <begin position="294"/>
        <end position="448"/>
    </location>
</feature>
<feature type="compositionally biased region" description="Polar residues" evidence="3">
    <location>
        <begin position="339"/>
        <end position="355"/>
    </location>
</feature>
<evidence type="ECO:0000256" key="1">
    <source>
        <dbReference type="ARBA" id="ARBA00022664"/>
    </source>
</evidence>
<dbReference type="HOGENOM" id="CLU_024771_1_0_1"/>
<dbReference type="Gene3D" id="1.25.40.90">
    <property type="match status" value="1"/>
</dbReference>
<organism evidence="5 6">
    <name type="scientific">Amborella trichopoda</name>
    <dbReference type="NCBI Taxonomy" id="13333"/>
    <lineage>
        <taxon>Eukaryota</taxon>
        <taxon>Viridiplantae</taxon>
        <taxon>Streptophyta</taxon>
        <taxon>Embryophyta</taxon>
        <taxon>Tracheophyta</taxon>
        <taxon>Spermatophyta</taxon>
        <taxon>Magnoliopsida</taxon>
        <taxon>Amborellales</taxon>
        <taxon>Amborellaceae</taxon>
        <taxon>Amborella</taxon>
    </lineage>
</organism>
<dbReference type="InterPro" id="IPR008942">
    <property type="entry name" value="ENTH_VHS"/>
</dbReference>
<dbReference type="AlphaFoldDB" id="W1PEX9"/>
<feature type="domain" description="CID" evidence="4">
    <location>
        <begin position="1"/>
        <end position="72"/>
    </location>
</feature>
<dbReference type="GO" id="GO:0031124">
    <property type="term" value="P:mRNA 3'-end processing"/>
    <property type="evidence" value="ECO:0000318"/>
    <property type="project" value="GO_Central"/>
</dbReference>
<dbReference type="PANTHER" id="PTHR12460">
    <property type="entry name" value="CYCLIN-DEPENDENT KINASE INHIBITOR-RELATED PROTEIN"/>
    <property type="match status" value="1"/>
</dbReference>
<dbReference type="eggNOG" id="KOG2669">
    <property type="taxonomic scope" value="Eukaryota"/>
</dbReference>
<feature type="compositionally biased region" description="Low complexity" evidence="3">
    <location>
        <begin position="317"/>
        <end position="326"/>
    </location>
</feature>
<dbReference type="OMA" id="HAGNICR"/>
<dbReference type="Gramene" id="ERN06259">
    <property type="protein sequence ID" value="ERN06259"/>
    <property type="gene ID" value="AMTR_s00016p00205550"/>
</dbReference>
<dbReference type="Pfam" id="PF04818">
    <property type="entry name" value="CID"/>
    <property type="match status" value="1"/>
</dbReference>
<gene>
    <name evidence="5" type="ORF">AMTR_s00016p00205550</name>
</gene>
<dbReference type="PANTHER" id="PTHR12460:SF23">
    <property type="entry name" value="ACTIN CYTOSKELETON-REGULATORY COMPLEX PROTEIN PAN1"/>
    <property type="match status" value="1"/>
</dbReference>